<feature type="domain" description="Duffy-binding-like" evidence="3">
    <location>
        <begin position="574"/>
        <end position="716"/>
    </location>
</feature>
<feature type="domain" description="Duffy-antigen binding" evidence="4">
    <location>
        <begin position="804"/>
        <end position="964"/>
    </location>
</feature>
<feature type="region of interest" description="Disordered" evidence="2">
    <location>
        <begin position="1901"/>
        <end position="2108"/>
    </location>
</feature>
<gene>
    <name evidence="10" type="ORF">PFNF135_02831</name>
</gene>
<evidence type="ECO:0008006" key="12">
    <source>
        <dbReference type="Google" id="ProtNLM"/>
    </source>
</evidence>
<feature type="region of interest" description="Disordered" evidence="2">
    <location>
        <begin position="2222"/>
        <end position="2247"/>
    </location>
</feature>
<feature type="compositionally biased region" description="Acidic residues" evidence="2">
    <location>
        <begin position="1955"/>
        <end position="2026"/>
    </location>
</feature>
<dbReference type="InterPro" id="IPR004258">
    <property type="entry name" value="DBL"/>
</dbReference>
<feature type="domain" description="Duffy-antigen binding" evidence="4">
    <location>
        <begin position="1607"/>
        <end position="1764"/>
    </location>
</feature>
<dbReference type="InterPro" id="IPR054595">
    <property type="entry name" value="DBL_C"/>
</dbReference>
<reference evidence="10 11" key="2">
    <citation type="submission" date="2013-02" db="EMBL/GenBank/DDBJ databases">
        <title>The Genome Sequence of Plasmodium falciparum NF135/5.C10.</title>
        <authorList>
            <consortium name="The Broad Institute Genome Sequencing Platform"/>
            <consortium name="The Broad Institute Genome Sequencing Center for Infectious Disease"/>
            <person name="Neafsey D."/>
            <person name="Cheeseman I."/>
            <person name="Volkman S."/>
            <person name="Adams J."/>
            <person name="Walker B."/>
            <person name="Young S.K."/>
            <person name="Zeng Q."/>
            <person name="Gargeya S."/>
            <person name="Fitzgerald M."/>
            <person name="Haas B."/>
            <person name="Abouelleil A."/>
            <person name="Alvarado L."/>
            <person name="Arachchi H.M."/>
            <person name="Berlin A.M."/>
            <person name="Chapman S.B."/>
            <person name="Dewar J."/>
            <person name="Goldberg J."/>
            <person name="Griggs A."/>
            <person name="Gujja S."/>
            <person name="Hansen M."/>
            <person name="Howarth C."/>
            <person name="Imamovic A."/>
            <person name="Larimer J."/>
            <person name="McCowan C."/>
            <person name="Murphy C."/>
            <person name="Neiman D."/>
            <person name="Pearson M."/>
            <person name="Priest M."/>
            <person name="Roberts A."/>
            <person name="Saif S."/>
            <person name="Shea T."/>
            <person name="Sisk P."/>
            <person name="Sykes S."/>
            <person name="Wortman J."/>
            <person name="Nusbaum C."/>
            <person name="Birren B."/>
        </authorList>
    </citation>
    <scope>NUCLEOTIDE SEQUENCE [LARGE SCALE GENOMIC DNA]</scope>
    <source>
        <strain evidence="10 11">NF135/5.C10</strain>
    </source>
</reference>
<dbReference type="FunFam" id="1.10.1900.40:FF:000001">
    <property type="entry name" value="Erythrocyte membrane protein 1"/>
    <property type="match status" value="1"/>
</dbReference>
<dbReference type="FunFam" id="1.20.58.830:FF:000001">
    <property type="entry name" value="Erythrocyte membrane protein 1, PfEMP1"/>
    <property type="match status" value="1"/>
</dbReference>
<dbReference type="Pfam" id="PF22672">
    <property type="entry name" value="DBL_C"/>
    <property type="match status" value="3"/>
</dbReference>
<dbReference type="Pfam" id="PF18562">
    <property type="entry name" value="CIDR1_gamma"/>
    <property type="match status" value="1"/>
</dbReference>
<dbReference type="Gene3D" id="1.20.1310.20">
    <property type="entry name" value="Duffy-antigen binding domain"/>
    <property type="match status" value="5"/>
</dbReference>
<feature type="domain" description="Duffy-antigen binding" evidence="4">
    <location>
        <begin position="2159"/>
        <end position="2350"/>
    </location>
</feature>
<feature type="domain" description="Cysteine-rich interdomain region 1 gamma" evidence="7">
    <location>
        <begin position="2636"/>
        <end position="2688"/>
    </location>
</feature>
<evidence type="ECO:0000259" key="5">
    <source>
        <dbReference type="Pfam" id="PF15445"/>
    </source>
</evidence>
<feature type="region of interest" description="Disordered" evidence="2">
    <location>
        <begin position="1"/>
        <end position="22"/>
    </location>
</feature>
<dbReference type="Proteomes" id="UP000019114">
    <property type="component" value="Unassembled WGS sequence"/>
</dbReference>
<dbReference type="GO" id="GO:0046789">
    <property type="term" value="F:host cell surface receptor binding"/>
    <property type="evidence" value="ECO:0007669"/>
    <property type="project" value="InterPro"/>
</dbReference>
<keyword evidence="1" id="KW-0175">Coiled coil</keyword>
<feature type="compositionally biased region" description="Basic and acidic residues" evidence="2">
    <location>
        <begin position="2095"/>
        <end position="2108"/>
    </location>
</feature>
<dbReference type="EMBL" id="KI926046">
    <property type="protein sequence ID" value="ETW42937.1"/>
    <property type="molecule type" value="Genomic_DNA"/>
</dbReference>
<dbReference type="GO" id="GO:0016020">
    <property type="term" value="C:membrane"/>
    <property type="evidence" value="ECO:0007669"/>
    <property type="project" value="InterPro"/>
</dbReference>
<name>W4IHM0_PLAFA</name>
<dbReference type="FunFam" id="1.20.58.830:FF:000005">
    <property type="entry name" value="Erythrocyte membrane protein 1, PfEMP1"/>
    <property type="match status" value="1"/>
</dbReference>
<dbReference type="Gene3D" id="1.20.58.830">
    <property type="match status" value="5"/>
</dbReference>
<dbReference type="Gene3D" id="1.10.1900.40">
    <property type="entry name" value="Acidic terminal segments, variant surface antigen of PfEMP1"/>
    <property type="match status" value="2"/>
</dbReference>
<dbReference type="InterPro" id="IPR042202">
    <property type="entry name" value="Duffy-ag-bd_sf"/>
</dbReference>
<protein>
    <recommendedName>
        <fullName evidence="12">Duffy-binding-like domain-containing protein</fullName>
    </recommendedName>
</protein>
<dbReference type="InterPro" id="IPR029211">
    <property type="entry name" value="PfEMP1_ATS"/>
</dbReference>
<feature type="domain" description="Plasmodium falciparum erythrocyte membrane protein-1 N-terminal segment" evidence="6">
    <location>
        <begin position="21"/>
        <end position="55"/>
    </location>
</feature>
<organism evidence="10 11">
    <name type="scientific">Plasmodium falciparum NF135/5.C10</name>
    <dbReference type="NCBI Taxonomy" id="1036726"/>
    <lineage>
        <taxon>Eukaryota</taxon>
        <taxon>Sar</taxon>
        <taxon>Alveolata</taxon>
        <taxon>Apicomplexa</taxon>
        <taxon>Aconoidasida</taxon>
        <taxon>Haemosporida</taxon>
        <taxon>Plasmodiidae</taxon>
        <taxon>Plasmodium</taxon>
        <taxon>Plasmodium (Laverania)</taxon>
    </lineage>
</organism>
<dbReference type="FunFam" id="1.20.1310.20:FF:000012">
    <property type="entry name" value="Erythrocyte membrane protein 1, PfEMP1"/>
    <property type="match status" value="1"/>
</dbReference>
<dbReference type="FunFam" id="1.20.1310.20:FF:000003">
    <property type="entry name" value="Erythrocyte membrane protein 1, PfEMP1"/>
    <property type="match status" value="1"/>
</dbReference>
<evidence type="ECO:0000259" key="7">
    <source>
        <dbReference type="Pfam" id="PF18562"/>
    </source>
</evidence>
<dbReference type="InterPro" id="IPR044932">
    <property type="entry name" value="PfEMP1_ATS_sf"/>
</dbReference>
<dbReference type="InterPro" id="IPR029210">
    <property type="entry name" value="PfEMP1_NTS"/>
</dbReference>
<feature type="compositionally biased region" description="Acidic residues" evidence="2">
    <location>
        <begin position="2066"/>
        <end position="2080"/>
    </location>
</feature>
<dbReference type="Pfam" id="PF05424">
    <property type="entry name" value="Duffy_binding"/>
    <property type="match status" value="5"/>
</dbReference>
<feature type="compositionally biased region" description="Basic and acidic residues" evidence="2">
    <location>
        <begin position="1901"/>
        <end position="1931"/>
    </location>
</feature>
<dbReference type="FunFam" id="1.20.58.830:FF:000021">
    <property type="entry name" value="Erythrocyte membrane protein 1, PfEMP1"/>
    <property type="match status" value="1"/>
</dbReference>
<feature type="domain" description="Duffy-binding-like" evidence="9">
    <location>
        <begin position="2437"/>
        <end position="2593"/>
    </location>
</feature>
<evidence type="ECO:0000259" key="8">
    <source>
        <dbReference type="Pfam" id="PF21807"/>
    </source>
</evidence>
<feature type="compositionally biased region" description="Polar residues" evidence="2">
    <location>
        <begin position="2908"/>
        <end position="2917"/>
    </location>
</feature>
<dbReference type="SUPFAM" id="SSF140924">
    <property type="entry name" value="Duffy binding domain-like"/>
    <property type="match status" value="7"/>
</dbReference>
<feature type="compositionally biased region" description="Pro residues" evidence="2">
    <location>
        <begin position="2929"/>
        <end position="2958"/>
    </location>
</feature>
<feature type="domain" description="Duffy-binding-like" evidence="9">
    <location>
        <begin position="310"/>
        <end position="466"/>
    </location>
</feature>
<dbReference type="FunFam" id="1.10.1900.40:FF:000004">
    <property type="entry name" value="Erythrocyte membrane protein 1, PfEMP1"/>
    <property type="match status" value="1"/>
</dbReference>
<evidence type="ECO:0000259" key="9">
    <source>
        <dbReference type="Pfam" id="PF22672"/>
    </source>
</evidence>
<feature type="coiled-coil region" evidence="1">
    <location>
        <begin position="1013"/>
        <end position="1040"/>
    </location>
</feature>
<dbReference type="Pfam" id="PF21807">
    <property type="entry name" value="PfEMP1_CIDRalpha1_dom"/>
    <property type="match status" value="1"/>
</dbReference>
<feature type="domain" description="Duffy-binding-like" evidence="9">
    <location>
        <begin position="1391"/>
        <end position="1511"/>
    </location>
</feature>
<evidence type="ECO:0000313" key="10">
    <source>
        <dbReference type="EMBL" id="ETW42937.1"/>
    </source>
</evidence>
<feature type="domain" description="Duffy-antigen binding" evidence="4">
    <location>
        <begin position="1199"/>
        <end position="1367"/>
    </location>
</feature>
<dbReference type="InterPro" id="IPR008602">
    <property type="entry name" value="Duffy-antigen-binding"/>
</dbReference>
<evidence type="ECO:0000313" key="11">
    <source>
        <dbReference type="Proteomes" id="UP000019114"/>
    </source>
</evidence>
<feature type="domain" description="Plasmodium falciparum erythrocyte membrane protein 1 acidic terminal segment" evidence="5">
    <location>
        <begin position="3002"/>
        <end position="3325"/>
    </location>
</feature>
<feature type="region of interest" description="Disordered" evidence="2">
    <location>
        <begin position="2841"/>
        <end position="2965"/>
    </location>
</feature>
<feature type="compositionally biased region" description="Acidic residues" evidence="2">
    <location>
        <begin position="2862"/>
        <end position="2874"/>
    </location>
</feature>
<evidence type="ECO:0000256" key="2">
    <source>
        <dbReference type="SAM" id="MobiDB-lite"/>
    </source>
</evidence>
<feature type="domain" description="Duffy-antigen binding" evidence="4">
    <location>
        <begin position="126"/>
        <end position="306"/>
    </location>
</feature>
<evidence type="ECO:0000256" key="1">
    <source>
        <dbReference type="SAM" id="Coils"/>
    </source>
</evidence>
<dbReference type="FunFam" id="1.20.58.1930:FF:000001">
    <property type="entry name" value="Erythrocyte membrane protein 1, PfEMP1"/>
    <property type="match status" value="1"/>
</dbReference>
<dbReference type="Gene3D" id="1.20.58.1930">
    <property type="match status" value="2"/>
</dbReference>
<dbReference type="InterPro" id="IPR049158">
    <property type="entry name" value="PfEMP1_CIDRalpha1_dom"/>
</dbReference>
<reference evidence="10 11" key="1">
    <citation type="submission" date="2013-02" db="EMBL/GenBank/DDBJ databases">
        <title>The Genome Annotation of Plasmodium falciparum NF135/5.C10.</title>
        <authorList>
            <consortium name="The Broad Institute Genome Sequencing Platform"/>
            <consortium name="The Broad Institute Genome Sequencing Center for Infectious Disease"/>
            <person name="Neafsey D."/>
            <person name="Hoffman S."/>
            <person name="Volkman S."/>
            <person name="Rosenthal P."/>
            <person name="Walker B."/>
            <person name="Young S.K."/>
            <person name="Zeng Q."/>
            <person name="Gargeya S."/>
            <person name="Fitzgerald M."/>
            <person name="Haas B."/>
            <person name="Abouelleil A."/>
            <person name="Allen A.W."/>
            <person name="Alvarado L."/>
            <person name="Arachchi H.M."/>
            <person name="Berlin A.M."/>
            <person name="Chapman S.B."/>
            <person name="Gainer-Dewar J."/>
            <person name="Goldberg J."/>
            <person name="Griggs A."/>
            <person name="Gujja S."/>
            <person name="Hansen M."/>
            <person name="Howarth C."/>
            <person name="Imamovic A."/>
            <person name="Ireland A."/>
            <person name="Larimer J."/>
            <person name="McCowan C."/>
            <person name="Murphy C."/>
            <person name="Pearson M."/>
            <person name="Poon T.W."/>
            <person name="Priest M."/>
            <person name="Roberts A."/>
            <person name="Saif S."/>
            <person name="Shea T."/>
            <person name="Sisk P."/>
            <person name="Sykes S."/>
            <person name="Wortman J."/>
            <person name="Nusbaum C."/>
            <person name="Birren B."/>
        </authorList>
    </citation>
    <scope>NUCLEOTIDE SEQUENCE [LARGE SCALE GENOMIC DNA]</scope>
    <source>
        <strain evidence="10 11">NF135/5.C10</strain>
    </source>
</reference>
<dbReference type="Pfam" id="PF15447">
    <property type="entry name" value="NTS"/>
    <property type="match status" value="1"/>
</dbReference>
<accession>W4IHM0</accession>
<feature type="domain" description="PfEMP1 CIDRalpha1" evidence="8">
    <location>
        <begin position="508"/>
        <end position="562"/>
    </location>
</feature>
<dbReference type="Pfam" id="PF03011">
    <property type="entry name" value="PFEMP"/>
    <property type="match status" value="2"/>
</dbReference>
<feature type="domain" description="Duffy-binding-like" evidence="3">
    <location>
        <begin position="2706"/>
        <end position="2848"/>
    </location>
</feature>
<proteinExistence type="predicted"/>
<dbReference type="Pfam" id="PF15445">
    <property type="entry name" value="ATS"/>
    <property type="match status" value="1"/>
</dbReference>
<dbReference type="InterPro" id="IPR041480">
    <property type="entry name" value="CIDR1_gamma"/>
</dbReference>
<feature type="compositionally biased region" description="Pro residues" evidence="2">
    <location>
        <begin position="2035"/>
        <end position="2047"/>
    </location>
</feature>
<feature type="compositionally biased region" description="Basic and acidic residues" evidence="2">
    <location>
        <begin position="2887"/>
        <end position="2900"/>
    </location>
</feature>
<evidence type="ECO:0000259" key="3">
    <source>
        <dbReference type="Pfam" id="PF03011"/>
    </source>
</evidence>
<evidence type="ECO:0000259" key="6">
    <source>
        <dbReference type="Pfam" id="PF15447"/>
    </source>
</evidence>
<sequence>MGSSHSTNDTKSPTLSESHNSARNVLEKIGKHIKDEINKKKNNTNKLKGTLSSARFLDGLYRSIRWGVRTGPGDSCELSHLFHTNITNQHERNPCHNRNQNRFDENAEAYCNNDKIRDNGERSAGGACAPFRRQNLCDKNLEYLINENTNTTHDLLGNVLVTAKYEGASIVEKHPNRGSSEVCTALARSFADIGDIIRGRDMFKPNDADKVQKGLQVVFKKIYKSLSSEVKNAYPDDGSENYYKLREAWWKANRDQVWRAITCNAPYKSRYFIQSENNTQLFSNRQCGHGEHEVLTNLDYVPQFLRWFDEWGEEFCRKRKDKLKKVKEACRGEDNKKYCSHNGYDCTQTIRNKDICIRESKCTDCSTKCKLYEIWLGNQREAFRKQKEKYEKEIQSYLSNDNKFVNNINSEYYKQFYEKLKNNEYATNDTFLNLLNEGKYCKKNLEKEEDITFTNIGEKRTFYRSEYCQVCPECGVKCDGTTCTPKTVIYPDCGKNEKYEPPGDAKTTDITVLYSADQEGDISKKLSEFCNDENNKNSQKWQCYYVSSENNGCKMEKKNGNNMSEEQITKFHNFFELWVTYLLTETITWKDKLRTCMNNIKSTDCIDECSTNCVCFDKWVKQKEQEWNSIKELLTEEQKNPKQNYGNINIYFESFFFHVMKKLNEEAKWNKLMDELRNKIELSKEKEGTKDLQDAIELLLEYLKETATICKDNNTNEACDPTVDPTQNPCINNTSGGGKHVNVKQIAQYYKRKAHVQLEERGGRSKLKGDASKGTYRRQGKPRKLKKVCRIAKDHSNRNHKDSRGRHLCTSNLEHLNTSSKGLSGDSVNDSFLGYVLLAAKYESEWIKSKYVDQSDNEGKCRAVRYSFADLGDIIKGTYLWEANPGEKTTQQKLQTIFSKIKEKNGGGTKGKYKEDNTKYTNLRNDWWEANRHQVWKAMLCEKNGINCDKGETPLDDYIPQRLRWLTEWAEWYCKMQSRLYEELADTCKNCKEGGKEKCKQRNSDCTTCDKKCKEYKEKINKWQKQWDKIQQKYKELYEEADRAATGSSDKKSTPLSKEDQRVVDFLKQLKEANKASGNTTYTTAAGYVHQEAKYLDCKTQTQFCKKKNGVKPPNGAEDDNYTFKDTPNGYDVACKCDENKQKPPETPKEDACKIVKELLKDKKATDDIDGCNQKYKAGKDKYPVWDCQTQSMNTENDGACMPPRRQKLCIYNLEHYINGRSTDQDLKEAFILCAAKETFLLWQKYKEDKQNKGQITWELDNVLNEGTIPDDFKRQMFYTFGDFRDFLFGTDISKNHGKESALAKKIDSLFPPNSGGKHPNGKTRQEWWNENGPYIWKGMLCALDKIAGNQVKLTNIDTYKYETVKFSDNRNGPDLETFAKRPQFLRWMIEWGEDFCKKRKEQVETLKGQCTKCDVSDIDGTCDKTSEGCKQCTIACEAYKSFIENWKKQWTQQSEKYQQLYNKAAQKYTNVNTEHEKPVVEYLSELLKKSGTSDGADTTLNSAGAYVKHQGYINDCDTQNKFETSDSNDNNYPFREKPYLYDKACNCSNDKLTPKRPEQQNDVCTIVQDVLPKHKNGQRSINSCNKKEKYPDWDCTKIKVNNNPTGICIPPRRQKLCVSGLTQEHKITKIEDIRTQFITCAAIETYFAWLKYKETNTEADNELQTGNIPEGFKRQMYYTFGDYRDIFFGTDITSHANILEVSKKVKKKLKEKNGEQKSVIIIDDEKLLPEWWNKHGKDIWEGMLCALTHDVNKTEKKSEIKTKYSYEELNEKTNGITSLEEFSSRPQFLRWFTEWGEEFCEEQTKRLATLKTQCPENTCTNGEESQKTCKIACDVYKKWLTNWKTQYNVQSKKYFDDKVSGKFKDDYVKDDVNTSTYAYEYLNKALPKVCTDGSCPCMDGESKHTSGKPEKSHDSHMPKSLDDEPDEVKGRCTCQKAPQPNFAGRSLPERDNVVTEDSEDDEDGDEVEEEVLPEEEEEEDEDVSHVDEDENPEVEAEEDKDGHDEDGDEVEETEENVEEDTDESEPPQQEASPTPVPAGPRPPPAPAAESLARILQPLDRKIDLPDSEEEDEEEEEEEKADTTETPKQDGSATTEKEVPKGPKVEGKPPCKIVETLFSDTTKFSDACTLKYGGNNSRLGWKCIPSGNTTGKSDASGSICVPPRRRKLYIGRLTQWANETLSSGESSAGGKETPSDKLRTAFIQSAAIETFFAWHRYKKENTKRQSGGNGDGDDPDNPQNKLLNGEIPEDFKRQMFYTLGDYRDICVGKTPDGIDTVSASDSGNNKSSKNPMQEISDKIKQILNGDNKQPSGVPPNSVKDPKDWWELHGKDIWRGMVCALTYKESDKKPTDGKPEKDEQVYKKFFGENNNRNPPLPVTPDNPGTTGTYESKYKYEDVSYGASDTTAIQAGNPDRHAGKGTKLKDFVNRPTYFRWLEEWGEEFCRKRIHKLKIIEKECKVEANSGPRGRGGKKTPQCSCYGEHCQDNLNKDPSIVPSLDCPGCGRECRKYKKWINTKRTEYEKQKEAYSEQKKKCVNGNNKGGGDNGFSTTIAKYNDAAEFLQKLGPCSKKYNSEDNGDDKLDFTNTDETFRPATNCKPCSKFKINCENGNCDKTKGQECKDNKITADDIQKLGTSTEDIGMVVSDDSPNGFNGDLKSSCENAGIFTGIIEKKWICGKVCGYNVCKPAKVNGQKEIGEKHIITIRALVTHWVHNFLEDYNKIKKKLNPCINDGKQPKCIKTCDKKCNCVVQWIEKKKEEWKKIKEHYQKQYGGNDSNNSFSVKTILEEFKERPEFQKAIKPCPTLEAFEKSKECTETANTKNDKKSDIIDCMLKKLEDKAKTCADQDSGENPENQCEQPPPLPDDEEEEYENEDENEKKVEQPGFCPKPKETKEKEDEKCEAAAPPPSEEQTNQTPEQTPVLKPEEEAPPPEPPVPKPPVKPAPAPAPASPPAPPPVDPPQADEPFDSTILQTTIPFGVALALGSIAFLFLKVKENIYVWGILVLEPSKRDTPSSDTPSSDTPMNKFTDEEWNELKHDFISQYVQSEPLDVPQYDVSTELPMNIGGNVLDDGINEKPFITSIHDRDLYTGEEISYNINMGTNSMDDTSYVSNNVYSGIDLINDTLSGNQHIDIYDEVLKRKENELFGTNYKKNTSNNNVAKLTSSDPIMNQLDLLHKWLDRHRDMCEKWNNKDELLDKLNEEWNKDNDGGDIPNDNKMLNMDVSIEIDMDDPKGKKEFSNMDTNVDTPTMDNILDDLETCNEPFYDIYEDDIYYDVNDENPSVDNIPMDHNKVDVPKKVHIEMKILNNTSNGSLEQEFPISDVWNI</sequence>
<evidence type="ECO:0000259" key="4">
    <source>
        <dbReference type="Pfam" id="PF05424"/>
    </source>
</evidence>